<evidence type="ECO:0000256" key="1">
    <source>
        <dbReference type="PROSITE-ProRule" id="PRU00176"/>
    </source>
</evidence>
<dbReference type="Proteomes" id="UP001158576">
    <property type="component" value="Chromosome XSR"/>
</dbReference>
<keyword evidence="5" id="KW-1185">Reference proteome</keyword>
<keyword evidence="1" id="KW-0694">RNA-binding</keyword>
<feature type="domain" description="RRM" evidence="3">
    <location>
        <begin position="58"/>
        <end position="141"/>
    </location>
</feature>
<evidence type="ECO:0000313" key="4">
    <source>
        <dbReference type="EMBL" id="CAG5098945.1"/>
    </source>
</evidence>
<evidence type="ECO:0000313" key="5">
    <source>
        <dbReference type="Proteomes" id="UP001158576"/>
    </source>
</evidence>
<feature type="region of interest" description="Disordered" evidence="2">
    <location>
        <begin position="187"/>
        <end position="213"/>
    </location>
</feature>
<reference evidence="4 5" key="1">
    <citation type="submission" date="2021-04" db="EMBL/GenBank/DDBJ databases">
        <authorList>
            <person name="Bliznina A."/>
        </authorList>
    </citation>
    <scope>NUCLEOTIDE SEQUENCE [LARGE SCALE GENOMIC DNA]</scope>
</reference>
<feature type="region of interest" description="Disordered" evidence="2">
    <location>
        <begin position="299"/>
        <end position="406"/>
    </location>
</feature>
<dbReference type="SUPFAM" id="SSF54928">
    <property type="entry name" value="RNA-binding domain, RBD"/>
    <property type="match status" value="1"/>
</dbReference>
<name>A0ABN7SF20_OIKDI</name>
<feature type="compositionally biased region" description="Polar residues" evidence="2">
    <location>
        <begin position="361"/>
        <end position="402"/>
    </location>
</feature>
<protein>
    <submittedName>
        <fullName evidence="4">Oidioi.mRNA.OKI2018_I69.XSR.g16111.t1.cds</fullName>
    </submittedName>
</protein>
<feature type="compositionally biased region" description="Polar residues" evidence="2">
    <location>
        <begin position="307"/>
        <end position="323"/>
    </location>
</feature>
<gene>
    <name evidence="4" type="ORF">OKIOD_LOCUS7669</name>
</gene>
<feature type="compositionally biased region" description="Polar residues" evidence="2">
    <location>
        <begin position="153"/>
        <end position="173"/>
    </location>
</feature>
<feature type="region of interest" description="Disordered" evidence="2">
    <location>
        <begin position="151"/>
        <end position="175"/>
    </location>
</feature>
<dbReference type="InterPro" id="IPR012677">
    <property type="entry name" value="Nucleotide-bd_a/b_plait_sf"/>
</dbReference>
<proteinExistence type="predicted"/>
<dbReference type="InterPro" id="IPR000504">
    <property type="entry name" value="RRM_dom"/>
</dbReference>
<dbReference type="Gene3D" id="3.30.70.330">
    <property type="match status" value="1"/>
</dbReference>
<feature type="compositionally biased region" description="Low complexity" evidence="2">
    <location>
        <begin position="338"/>
        <end position="360"/>
    </location>
</feature>
<feature type="compositionally biased region" description="Low complexity" evidence="2">
    <location>
        <begin position="197"/>
        <end position="208"/>
    </location>
</feature>
<dbReference type="PROSITE" id="PS50102">
    <property type="entry name" value="RRM"/>
    <property type="match status" value="1"/>
</dbReference>
<dbReference type="InterPro" id="IPR035979">
    <property type="entry name" value="RBD_domain_sf"/>
</dbReference>
<dbReference type="Pfam" id="PF00076">
    <property type="entry name" value="RRM_1"/>
    <property type="match status" value="1"/>
</dbReference>
<dbReference type="SMART" id="SM00360">
    <property type="entry name" value="RRM"/>
    <property type="match status" value="1"/>
</dbReference>
<sequence length="456" mass="50433">MVTLPINDCEKKAMSTAATLSNTTVGAQSTSPNPLSKVVAKENEWVAPQFHRKVHVNNRIYIEGAGIEKLGYERLTEYFSRWGKVYNVELKVNNRDGRRQKKVYGFVTFADEGDAQNCIEAAKAGIEIEPGRPLSVRAAFFMPRRNSFDTEKVSNTNWSSQAPSEPTIPSRSPSPIFETGEWKPEMGKPYQGANGQSPNAANASTASSGYKHLSEQEQAKKLFEIFQNLPDSTQTRILHVLMAQKYQEQQLAAIKDTKASSFNSDSSGSSSGSETVPLDLTFANMSMIKPPVSPVLQSVPPPVPSVNQSMPAPQTSPQMSQYQPEPIKSMPIPRYESVSRSEVQPVSQQQQQASIIPPMSRQQPQPIYQRSFSDNTGYEQPQPAPASTTNNGFTGNNYSSRPSGVRPIKKILNDEGLSLTIPESFGASSPVCWHMPNSPPNEDYFMQPNRRGVDYY</sequence>
<evidence type="ECO:0000259" key="3">
    <source>
        <dbReference type="PROSITE" id="PS50102"/>
    </source>
</evidence>
<accession>A0ABN7SF20</accession>
<organism evidence="4 5">
    <name type="scientific">Oikopleura dioica</name>
    <name type="common">Tunicate</name>
    <dbReference type="NCBI Taxonomy" id="34765"/>
    <lineage>
        <taxon>Eukaryota</taxon>
        <taxon>Metazoa</taxon>
        <taxon>Chordata</taxon>
        <taxon>Tunicata</taxon>
        <taxon>Appendicularia</taxon>
        <taxon>Copelata</taxon>
        <taxon>Oikopleuridae</taxon>
        <taxon>Oikopleura</taxon>
    </lineage>
</organism>
<evidence type="ECO:0000256" key="2">
    <source>
        <dbReference type="SAM" id="MobiDB-lite"/>
    </source>
</evidence>
<dbReference type="EMBL" id="OU015569">
    <property type="protein sequence ID" value="CAG5098945.1"/>
    <property type="molecule type" value="Genomic_DNA"/>
</dbReference>
<dbReference type="CDD" id="cd00590">
    <property type="entry name" value="RRM_SF"/>
    <property type="match status" value="1"/>
</dbReference>